<dbReference type="Proteomes" id="UP001499974">
    <property type="component" value="Unassembled WGS sequence"/>
</dbReference>
<reference evidence="3" key="1">
    <citation type="journal article" date="2019" name="Int. J. Syst. Evol. Microbiol.">
        <title>The Global Catalogue of Microorganisms (GCM) 10K type strain sequencing project: providing services to taxonomists for standard genome sequencing and annotation.</title>
        <authorList>
            <consortium name="The Broad Institute Genomics Platform"/>
            <consortium name="The Broad Institute Genome Sequencing Center for Infectious Disease"/>
            <person name="Wu L."/>
            <person name="Ma J."/>
        </authorList>
    </citation>
    <scope>NUCLEOTIDE SEQUENCE [LARGE SCALE GENOMIC DNA]</scope>
    <source>
        <strain evidence="3">JCM 18531</strain>
    </source>
</reference>
<organism evidence="2 3">
    <name type="scientific">Nocardioides conyzicola</name>
    <dbReference type="NCBI Taxonomy" id="1651781"/>
    <lineage>
        <taxon>Bacteria</taxon>
        <taxon>Bacillati</taxon>
        <taxon>Actinomycetota</taxon>
        <taxon>Actinomycetes</taxon>
        <taxon>Propionibacteriales</taxon>
        <taxon>Nocardioidaceae</taxon>
        <taxon>Nocardioides</taxon>
    </lineage>
</organism>
<evidence type="ECO:0000256" key="1">
    <source>
        <dbReference type="SAM" id="SignalP"/>
    </source>
</evidence>
<feature type="signal peptide" evidence="1">
    <location>
        <begin position="1"/>
        <end position="25"/>
    </location>
</feature>
<gene>
    <name evidence="2" type="ORF">GCM10023349_11330</name>
</gene>
<comment type="caution">
    <text evidence="2">The sequence shown here is derived from an EMBL/GenBank/DDBJ whole genome shotgun (WGS) entry which is preliminary data.</text>
</comment>
<feature type="chain" id="PRO_5046617991" evidence="1">
    <location>
        <begin position="26"/>
        <end position="233"/>
    </location>
</feature>
<evidence type="ECO:0000313" key="3">
    <source>
        <dbReference type="Proteomes" id="UP001499974"/>
    </source>
</evidence>
<evidence type="ECO:0000313" key="2">
    <source>
        <dbReference type="EMBL" id="GAA4697276.1"/>
    </source>
</evidence>
<dbReference type="PANTHER" id="PTHR38589:SF1">
    <property type="entry name" value="BLR0621 PROTEIN"/>
    <property type="match status" value="1"/>
</dbReference>
<dbReference type="EMBL" id="BAABKM010000002">
    <property type="protein sequence ID" value="GAA4697276.1"/>
    <property type="molecule type" value="Genomic_DNA"/>
</dbReference>
<keyword evidence="3" id="KW-1185">Reference proteome</keyword>
<accession>A0ABP8WXN7</accession>
<keyword evidence="1" id="KW-0732">Signal</keyword>
<dbReference type="PANTHER" id="PTHR38589">
    <property type="entry name" value="BLR0621 PROTEIN"/>
    <property type="match status" value="1"/>
</dbReference>
<proteinExistence type="predicted"/>
<dbReference type="RefSeq" id="WP_345520120.1">
    <property type="nucleotide sequence ID" value="NZ_BAABKM010000002.1"/>
</dbReference>
<name>A0ABP8WXN7_9ACTN</name>
<protein>
    <submittedName>
        <fullName evidence="2">L,D-transpeptidase family protein</fullName>
    </submittedName>
</protein>
<sequence length="233" mass="26266">MRIRIALALLLGAVTLIAPVAPADAAPDHVRLDGVDVALRAGTRQVVTVNRTSGYHARVSLWSLKDGHWRRLTQVTDGRIGYGGLVPGPRRRQNTGTTPLGTFELPWAFGMHSRDAAWDLRYRKVRSGDFWVQDNRSRYYNRYRNKSQGGFRWWLSGSDPNSSERLSDYRSQYEWSIVIGFNPHQVRHRGSGIFLHVNGSGATAGCVSAPRWFIKSLMARLDPDQRPLIAIGR</sequence>